<protein>
    <recommendedName>
        <fullName evidence="4">DoxX family membrane protein</fullName>
    </recommendedName>
</protein>
<feature type="transmembrane region" description="Helical" evidence="1">
    <location>
        <begin position="69"/>
        <end position="99"/>
    </location>
</feature>
<reference evidence="3" key="1">
    <citation type="journal article" date="2019" name="Int. J. Syst. Evol. Microbiol.">
        <title>The Global Catalogue of Microorganisms (GCM) 10K type strain sequencing project: providing services to taxonomists for standard genome sequencing and annotation.</title>
        <authorList>
            <consortium name="The Broad Institute Genomics Platform"/>
            <consortium name="The Broad Institute Genome Sequencing Center for Infectious Disease"/>
            <person name="Wu L."/>
            <person name="Ma J."/>
        </authorList>
    </citation>
    <scope>NUCLEOTIDE SEQUENCE [LARGE SCALE GENOMIC DNA]</scope>
    <source>
        <strain evidence="3">JCM 17664</strain>
    </source>
</reference>
<evidence type="ECO:0000313" key="2">
    <source>
        <dbReference type="EMBL" id="GAA4319898.1"/>
    </source>
</evidence>
<keyword evidence="3" id="KW-1185">Reference proteome</keyword>
<sequence length="188" mass="21700">MKISRQRAFDYFILAARISLAYTLIKYGQAKLTGGQFGVSPEELNTPLKDLSLFRLSWYLADHEPFKSFIGICQIITAGLLLYSRTCIMGALMSIPIWLNILVWDMTFMGLLTPFVIRIPYYLLLTFLILWHYREKLFPALHSCTEGMATRYVYPLWAWLVLPLAAFCVDLASAPLMAAFYFLKVMMR</sequence>
<feature type="transmembrane region" description="Helical" evidence="1">
    <location>
        <begin position="111"/>
        <end position="133"/>
    </location>
</feature>
<comment type="caution">
    <text evidence="2">The sequence shown here is derived from an EMBL/GenBank/DDBJ whole genome shotgun (WGS) entry which is preliminary data.</text>
</comment>
<keyword evidence="1" id="KW-0472">Membrane</keyword>
<keyword evidence="1" id="KW-0812">Transmembrane</keyword>
<evidence type="ECO:0008006" key="4">
    <source>
        <dbReference type="Google" id="ProtNLM"/>
    </source>
</evidence>
<keyword evidence="1" id="KW-1133">Transmembrane helix</keyword>
<organism evidence="2 3">
    <name type="scientific">Compostibacter hankyongensis</name>
    <dbReference type="NCBI Taxonomy" id="1007089"/>
    <lineage>
        <taxon>Bacteria</taxon>
        <taxon>Pseudomonadati</taxon>
        <taxon>Bacteroidota</taxon>
        <taxon>Chitinophagia</taxon>
        <taxon>Chitinophagales</taxon>
        <taxon>Chitinophagaceae</taxon>
        <taxon>Compostibacter</taxon>
    </lineage>
</organism>
<name>A0ABP8G9B5_9BACT</name>
<dbReference type="RefSeq" id="WP_344981565.1">
    <property type="nucleotide sequence ID" value="NZ_BAABFN010000022.1"/>
</dbReference>
<proteinExistence type="predicted"/>
<gene>
    <name evidence="2" type="ORF">GCM10023143_33670</name>
</gene>
<evidence type="ECO:0000256" key="1">
    <source>
        <dbReference type="SAM" id="Phobius"/>
    </source>
</evidence>
<evidence type="ECO:0000313" key="3">
    <source>
        <dbReference type="Proteomes" id="UP001501207"/>
    </source>
</evidence>
<dbReference type="Proteomes" id="UP001501207">
    <property type="component" value="Unassembled WGS sequence"/>
</dbReference>
<feature type="transmembrane region" description="Helical" evidence="1">
    <location>
        <begin position="156"/>
        <end position="183"/>
    </location>
</feature>
<dbReference type="EMBL" id="BAABFN010000022">
    <property type="protein sequence ID" value="GAA4319898.1"/>
    <property type="molecule type" value="Genomic_DNA"/>
</dbReference>
<accession>A0ABP8G9B5</accession>